<evidence type="ECO:0000256" key="9">
    <source>
        <dbReference type="ARBA" id="ARBA00023251"/>
    </source>
</evidence>
<dbReference type="GO" id="GO:0042910">
    <property type="term" value="F:xenobiotic transmembrane transporter activity"/>
    <property type="evidence" value="ECO:0007669"/>
    <property type="project" value="InterPro"/>
</dbReference>
<proteinExistence type="inferred from homology"/>
<dbReference type="InterPro" id="IPR051327">
    <property type="entry name" value="MATE_MepA_subfamily"/>
</dbReference>
<sequence>MAVTNVNQGGNPLGTEKIGKLIVAFGIPSVISQVVNALYNIVDQIFIGQGVGYLGNGATSVIMPLTVLAMALALLIDQGAASYLSLKLGERDEESAAKGVGNAITMLLIIGVVLTVLFNIFLRPLCVLFGATADNLPYALDYGRIISCGILFFTIDSGMSGLIRADGSPKYSMVGLLVGCITNIILDPIFIFVCHWGVKGAAWATVIGQILNAIVCVAYIGKFKSIKLNKSHFILHGKTLWKICSMGTSSFITQISIVIVMAVSNNVLVYYGAQSIYGSDIPLTTLGIVMKVNMIVTAFVMGLSTGVQPIFGYNYGSGQIDRVKKTFRFVLTIATVFLILAFLVFQFAPMSIVRLFGSESDLYNEFAVKCFRIYLLVIPINGLQMVTRILFQSIGKAGQATLLSLARQIVFLVIPTILLPMFIGVEGALWASPLAETMAFIMALVMLKMYWKKI</sequence>
<evidence type="ECO:0000256" key="7">
    <source>
        <dbReference type="ARBA" id="ARBA00022989"/>
    </source>
</evidence>
<evidence type="ECO:0000256" key="8">
    <source>
        <dbReference type="ARBA" id="ARBA00023136"/>
    </source>
</evidence>
<gene>
    <name evidence="11" type="ORF">H8730_01455</name>
</gene>
<dbReference type="InterPro" id="IPR045070">
    <property type="entry name" value="MATE_MepA-like"/>
</dbReference>
<evidence type="ECO:0000313" key="11">
    <source>
        <dbReference type="EMBL" id="MBC8542218.1"/>
    </source>
</evidence>
<feature type="transmembrane region" description="Helical" evidence="10">
    <location>
        <begin position="403"/>
        <end position="423"/>
    </location>
</feature>
<evidence type="ECO:0000256" key="5">
    <source>
        <dbReference type="ARBA" id="ARBA00022475"/>
    </source>
</evidence>
<dbReference type="PANTHER" id="PTHR43823:SF3">
    <property type="entry name" value="MULTIDRUG EXPORT PROTEIN MEPA"/>
    <property type="match status" value="1"/>
</dbReference>
<evidence type="ECO:0000256" key="2">
    <source>
        <dbReference type="ARBA" id="ARBA00008417"/>
    </source>
</evidence>
<keyword evidence="5" id="KW-1003">Cell membrane</keyword>
<keyword evidence="7 10" id="KW-1133">Transmembrane helix</keyword>
<dbReference type="EMBL" id="JACRSQ010000001">
    <property type="protein sequence ID" value="MBC8542218.1"/>
    <property type="molecule type" value="Genomic_DNA"/>
</dbReference>
<keyword evidence="8 10" id="KW-0472">Membrane</keyword>
<feature type="transmembrane region" description="Helical" evidence="10">
    <location>
        <begin position="240"/>
        <end position="263"/>
    </location>
</feature>
<dbReference type="GO" id="GO:0005886">
    <property type="term" value="C:plasma membrane"/>
    <property type="evidence" value="ECO:0007669"/>
    <property type="project" value="UniProtKB-SubCell"/>
</dbReference>
<feature type="transmembrane region" description="Helical" evidence="10">
    <location>
        <begin position="327"/>
        <end position="353"/>
    </location>
</feature>
<dbReference type="AlphaFoldDB" id="A0A926DQJ6"/>
<feature type="transmembrane region" description="Helical" evidence="10">
    <location>
        <begin position="142"/>
        <end position="162"/>
    </location>
</feature>
<dbReference type="PIRSF" id="PIRSF006603">
    <property type="entry name" value="DinF"/>
    <property type="match status" value="1"/>
</dbReference>
<evidence type="ECO:0000256" key="1">
    <source>
        <dbReference type="ARBA" id="ARBA00004651"/>
    </source>
</evidence>
<evidence type="ECO:0000256" key="4">
    <source>
        <dbReference type="ARBA" id="ARBA00022448"/>
    </source>
</evidence>
<evidence type="ECO:0000256" key="3">
    <source>
        <dbReference type="ARBA" id="ARBA00022106"/>
    </source>
</evidence>
<reference evidence="11" key="1">
    <citation type="submission" date="2020-08" db="EMBL/GenBank/DDBJ databases">
        <title>Genome public.</title>
        <authorList>
            <person name="Liu C."/>
            <person name="Sun Q."/>
        </authorList>
    </citation>
    <scope>NUCLEOTIDE SEQUENCE</scope>
    <source>
        <strain evidence="11">NSJ-32</strain>
    </source>
</reference>
<feature type="transmembrane region" description="Helical" evidence="10">
    <location>
        <begin position="21"/>
        <end position="42"/>
    </location>
</feature>
<comment type="similarity">
    <text evidence="2">Belongs to the multi antimicrobial extrusion (MATE) (TC 2.A.66.1) family. MepA subfamily.</text>
</comment>
<protein>
    <recommendedName>
        <fullName evidence="3">Multidrug export protein MepA</fullName>
    </recommendedName>
</protein>
<dbReference type="InterPro" id="IPR002528">
    <property type="entry name" value="MATE_fam"/>
</dbReference>
<accession>A0A926DQJ6</accession>
<dbReference type="Proteomes" id="UP000657006">
    <property type="component" value="Unassembled WGS sequence"/>
</dbReference>
<keyword evidence="6 10" id="KW-0812">Transmembrane</keyword>
<dbReference type="CDD" id="cd13143">
    <property type="entry name" value="MATE_MepA_like"/>
    <property type="match status" value="1"/>
</dbReference>
<dbReference type="RefSeq" id="WP_177718262.1">
    <property type="nucleotide sequence ID" value="NZ_JACRSQ010000001.1"/>
</dbReference>
<comment type="caution">
    <text evidence="11">The sequence shown here is derived from an EMBL/GenBank/DDBJ whole genome shotgun (WGS) entry which is preliminary data.</text>
</comment>
<keyword evidence="4" id="KW-0813">Transport</keyword>
<feature type="transmembrane region" description="Helical" evidence="10">
    <location>
        <begin position="200"/>
        <end position="220"/>
    </location>
</feature>
<dbReference type="PANTHER" id="PTHR43823">
    <property type="entry name" value="SPORULATION PROTEIN YKVU"/>
    <property type="match status" value="1"/>
</dbReference>
<evidence type="ECO:0000256" key="6">
    <source>
        <dbReference type="ARBA" id="ARBA00022692"/>
    </source>
</evidence>
<feature type="transmembrane region" description="Helical" evidence="10">
    <location>
        <begin position="429"/>
        <end position="451"/>
    </location>
</feature>
<comment type="subcellular location">
    <subcellularLocation>
        <location evidence="1">Cell membrane</location>
        <topology evidence="1">Multi-pass membrane protein</topology>
    </subcellularLocation>
</comment>
<dbReference type="GO" id="GO:0046677">
    <property type="term" value="P:response to antibiotic"/>
    <property type="evidence" value="ECO:0007669"/>
    <property type="project" value="UniProtKB-KW"/>
</dbReference>
<dbReference type="GO" id="GO:0015297">
    <property type="term" value="F:antiporter activity"/>
    <property type="evidence" value="ECO:0007669"/>
    <property type="project" value="InterPro"/>
</dbReference>
<evidence type="ECO:0000313" key="12">
    <source>
        <dbReference type="Proteomes" id="UP000657006"/>
    </source>
</evidence>
<feature type="transmembrane region" description="Helical" evidence="10">
    <location>
        <begin position="283"/>
        <end position="307"/>
    </location>
</feature>
<feature type="transmembrane region" description="Helical" evidence="10">
    <location>
        <begin position="373"/>
        <end position="391"/>
    </location>
</feature>
<feature type="transmembrane region" description="Helical" evidence="10">
    <location>
        <begin position="174"/>
        <end position="194"/>
    </location>
</feature>
<keyword evidence="9" id="KW-0046">Antibiotic resistance</keyword>
<evidence type="ECO:0000256" key="10">
    <source>
        <dbReference type="SAM" id="Phobius"/>
    </source>
</evidence>
<feature type="transmembrane region" description="Helical" evidence="10">
    <location>
        <begin position="62"/>
        <end position="84"/>
    </location>
</feature>
<name>A0A926DQJ6_9FIRM</name>
<dbReference type="InterPro" id="IPR048279">
    <property type="entry name" value="MdtK-like"/>
</dbReference>
<organism evidence="11 12">
    <name type="scientific">Bianquea renquensis</name>
    <dbReference type="NCBI Taxonomy" id="2763661"/>
    <lineage>
        <taxon>Bacteria</taxon>
        <taxon>Bacillati</taxon>
        <taxon>Bacillota</taxon>
        <taxon>Clostridia</taxon>
        <taxon>Eubacteriales</taxon>
        <taxon>Bianqueaceae</taxon>
        <taxon>Bianquea</taxon>
    </lineage>
</organism>
<keyword evidence="12" id="KW-1185">Reference proteome</keyword>
<dbReference type="Pfam" id="PF01554">
    <property type="entry name" value="MatE"/>
    <property type="match status" value="2"/>
</dbReference>
<feature type="transmembrane region" description="Helical" evidence="10">
    <location>
        <begin position="104"/>
        <end position="122"/>
    </location>
</feature>